<evidence type="ECO:0000256" key="1">
    <source>
        <dbReference type="SAM" id="MobiDB-lite"/>
    </source>
</evidence>
<sequence>MRQPESGGNGWGGFQAAYCLPVQAFRRLPRAGASPCTPCSIRHLLHGFRLPLKQSARKHPSQNLKTKPSGSLKTPSMRFQAALSSKKIKKHDRAFVSQIVFCIFRLP</sequence>
<comment type="caution">
    <text evidence="2">The sequence shown here is derived from an EMBL/GenBank/DDBJ whole genome shotgun (WGS) entry which is preliminary data.</text>
</comment>
<proteinExistence type="predicted"/>
<name>C4GHY3_9NEIS</name>
<evidence type="ECO:0000313" key="3">
    <source>
        <dbReference type="Proteomes" id="UP000003009"/>
    </source>
</evidence>
<organism evidence="2 3">
    <name type="scientific">Kingella oralis ATCC 51147</name>
    <dbReference type="NCBI Taxonomy" id="629741"/>
    <lineage>
        <taxon>Bacteria</taxon>
        <taxon>Pseudomonadati</taxon>
        <taxon>Pseudomonadota</taxon>
        <taxon>Betaproteobacteria</taxon>
        <taxon>Neisseriales</taxon>
        <taxon>Neisseriaceae</taxon>
        <taxon>Kingella</taxon>
    </lineage>
</organism>
<protein>
    <submittedName>
        <fullName evidence="2">Uncharacterized protein</fullName>
    </submittedName>
</protein>
<feature type="region of interest" description="Disordered" evidence="1">
    <location>
        <begin position="55"/>
        <end position="76"/>
    </location>
</feature>
<evidence type="ECO:0000313" key="2">
    <source>
        <dbReference type="EMBL" id="EEP68571.1"/>
    </source>
</evidence>
<keyword evidence="3" id="KW-1185">Reference proteome</keyword>
<dbReference type="EMBL" id="ACJW02000002">
    <property type="protein sequence ID" value="EEP68571.1"/>
    <property type="molecule type" value="Genomic_DNA"/>
</dbReference>
<accession>C4GHY3</accession>
<dbReference type="AlphaFoldDB" id="C4GHY3"/>
<dbReference type="Proteomes" id="UP000003009">
    <property type="component" value="Unassembled WGS sequence"/>
</dbReference>
<dbReference type="HOGENOM" id="CLU_2206499_0_0_4"/>
<dbReference type="STRING" id="629741.GCWU000324_00471"/>
<feature type="compositionally biased region" description="Polar residues" evidence="1">
    <location>
        <begin position="61"/>
        <end position="74"/>
    </location>
</feature>
<gene>
    <name evidence="2" type="ORF">GCWU000324_00471</name>
</gene>
<reference evidence="2" key="1">
    <citation type="submission" date="2009-04" db="EMBL/GenBank/DDBJ databases">
        <authorList>
            <person name="Weinstock G."/>
            <person name="Sodergren E."/>
            <person name="Clifton S."/>
            <person name="Fulton L."/>
            <person name="Fulton B."/>
            <person name="Courtney L."/>
            <person name="Fronick C."/>
            <person name="Harrison M."/>
            <person name="Strong C."/>
            <person name="Farmer C."/>
            <person name="Delahaunty K."/>
            <person name="Markovic C."/>
            <person name="Hall O."/>
            <person name="Minx P."/>
            <person name="Tomlinson C."/>
            <person name="Mitreva M."/>
            <person name="Nelson J."/>
            <person name="Hou S."/>
            <person name="Wollam A."/>
            <person name="Pepin K.H."/>
            <person name="Johnson M."/>
            <person name="Bhonagiri V."/>
            <person name="Nash W.E."/>
            <person name="Warren W."/>
            <person name="Chinwalla A."/>
            <person name="Mardis E.R."/>
            <person name="Wilson R.K."/>
        </authorList>
    </citation>
    <scope>NUCLEOTIDE SEQUENCE [LARGE SCALE GENOMIC DNA]</scope>
    <source>
        <strain evidence="2">ATCC 51147</strain>
    </source>
</reference>